<name>A0ABM1JD58_POLDO</name>
<organism evidence="3 4">
    <name type="scientific">Polistes dominula</name>
    <name type="common">European paper wasp</name>
    <name type="synonym">Vespa dominula</name>
    <dbReference type="NCBI Taxonomy" id="743375"/>
    <lineage>
        <taxon>Eukaryota</taxon>
        <taxon>Metazoa</taxon>
        <taxon>Ecdysozoa</taxon>
        <taxon>Arthropoda</taxon>
        <taxon>Hexapoda</taxon>
        <taxon>Insecta</taxon>
        <taxon>Pterygota</taxon>
        <taxon>Neoptera</taxon>
        <taxon>Endopterygota</taxon>
        <taxon>Hymenoptera</taxon>
        <taxon>Apocrita</taxon>
        <taxon>Aculeata</taxon>
        <taxon>Vespoidea</taxon>
        <taxon>Vespidae</taxon>
        <taxon>Polistinae</taxon>
        <taxon>Polistini</taxon>
        <taxon>Polistes</taxon>
    </lineage>
</organism>
<accession>A0ABM1JD58</accession>
<feature type="domain" description="Reverse transcriptase" evidence="1">
    <location>
        <begin position="367"/>
        <end position="468"/>
    </location>
</feature>
<proteinExistence type="predicted"/>
<evidence type="ECO:0000313" key="4">
    <source>
        <dbReference type="RefSeq" id="XP_015190396.1"/>
    </source>
</evidence>
<dbReference type="PANTHER" id="PTHR19446">
    <property type="entry name" value="REVERSE TRANSCRIPTASES"/>
    <property type="match status" value="1"/>
</dbReference>
<sequence>MGTLVYDLSEPGPRPCVFVSKGHHALKLSRFCSRDLAVASVRLRLGGGLTDLIVCSAYFSYDSAEHSPTEKLRAVMEHCRREGLDLVIGCDANSHHVAWGSSNTNKRGTALLEYLSSSNLEILIRGSRPTFVTSRRQEVIDLTQGTSRVARLLEEWRVDDKDSLSDHRRILFKLRTEMAQPVVRTYRDPRATDWALYKRDLKGRLGEIRLRVKFCSEVEALPLVAKLRRVLANGPQPSLGGLSLPNGEQLEKHKDILAHLLEVHFPGSDQVEHNPLIQGELRATRPGDWTTAAAVVTYGRIRWALDSFDGYKSPGTDGLFPALLQNGGDGLVKHLICVFRACLALRYVPKPWREVKIVFILKTGKDKYDQAKAFRPISLTSFLLKTLERLVDRFIRDAALARMPVQSSQHVYQAGKSVETALHGLVCEIEGALDRKESMLCVFLDVEGAFDNTSFKAICGAANDFHIDDILVQ</sequence>
<reference evidence="4" key="1">
    <citation type="submission" date="2025-08" db="UniProtKB">
        <authorList>
            <consortium name="RefSeq"/>
        </authorList>
    </citation>
    <scope>IDENTIFICATION</scope>
    <source>
        <tissue evidence="4">Whole body</tissue>
    </source>
</reference>
<gene>
    <name evidence="4" type="primary">LOC107073922</name>
</gene>
<dbReference type="Proteomes" id="UP000694924">
    <property type="component" value="Unplaced"/>
</dbReference>
<protein>
    <submittedName>
        <fullName evidence="4">Uncharacterized protein LOC107073922</fullName>
    </submittedName>
</protein>
<dbReference type="RefSeq" id="XP_015190396.1">
    <property type="nucleotide sequence ID" value="XM_015334910.1"/>
</dbReference>
<keyword evidence="3" id="KW-1185">Reference proteome</keyword>
<dbReference type="SUPFAM" id="SSF56219">
    <property type="entry name" value="DNase I-like"/>
    <property type="match status" value="1"/>
</dbReference>
<dbReference type="InterPro" id="IPR005135">
    <property type="entry name" value="Endo/exonuclease/phosphatase"/>
</dbReference>
<dbReference type="InterPro" id="IPR000477">
    <property type="entry name" value="RT_dom"/>
</dbReference>
<evidence type="ECO:0000259" key="1">
    <source>
        <dbReference type="Pfam" id="PF00078"/>
    </source>
</evidence>
<evidence type="ECO:0000259" key="2">
    <source>
        <dbReference type="Pfam" id="PF14529"/>
    </source>
</evidence>
<dbReference type="InterPro" id="IPR036691">
    <property type="entry name" value="Endo/exonu/phosph_ase_sf"/>
</dbReference>
<feature type="domain" description="Endonuclease/exonuclease/phosphatase" evidence="2">
    <location>
        <begin position="53"/>
        <end position="170"/>
    </location>
</feature>
<dbReference type="GeneID" id="107073922"/>
<evidence type="ECO:0000313" key="3">
    <source>
        <dbReference type="Proteomes" id="UP000694924"/>
    </source>
</evidence>
<dbReference type="Gene3D" id="3.60.10.10">
    <property type="entry name" value="Endonuclease/exonuclease/phosphatase"/>
    <property type="match status" value="1"/>
</dbReference>
<dbReference type="Pfam" id="PF14529">
    <property type="entry name" value="Exo_endo_phos_2"/>
    <property type="match status" value="1"/>
</dbReference>
<dbReference type="Pfam" id="PF00078">
    <property type="entry name" value="RVT_1"/>
    <property type="match status" value="1"/>
</dbReference>